<dbReference type="AlphaFoldDB" id="A0A345CRN8"/>
<accession>A0A345CRN8</accession>
<dbReference type="InterPro" id="IPR010998">
    <property type="entry name" value="Integrase_recombinase_N"/>
</dbReference>
<name>A0A345CRN8_9GAMM</name>
<feature type="domain" description="Tyr recombinase" evidence="4">
    <location>
        <begin position="196"/>
        <end position="407"/>
    </location>
</feature>
<protein>
    <submittedName>
        <fullName evidence="5">DUF3596 domain-containing protein</fullName>
    </submittedName>
</protein>
<dbReference type="InterPro" id="IPR002104">
    <property type="entry name" value="Integrase_catalytic"/>
</dbReference>
<dbReference type="Proteomes" id="UP000264980">
    <property type="component" value="Chromosome"/>
</dbReference>
<evidence type="ECO:0000256" key="2">
    <source>
        <dbReference type="ARBA" id="ARBA00023125"/>
    </source>
</evidence>
<dbReference type="InterPro" id="IPR050090">
    <property type="entry name" value="Tyrosine_recombinase_XerCD"/>
</dbReference>
<dbReference type="Pfam" id="PF00589">
    <property type="entry name" value="Phage_integrase"/>
    <property type="match status" value="1"/>
</dbReference>
<evidence type="ECO:0000313" key="5">
    <source>
        <dbReference type="EMBL" id="AXF76105.1"/>
    </source>
</evidence>
<evidence type="ECO:0000256" key="1">
    <source>
        <dbReference type="ARBA" id="ARBA00022908"/>
    </source>
</evidence>
<keyword evidence="1" id="KW-0229">DNA integration</keyword>
<gene>
    <name evidence="5" type="ORF">AV903_08645</name>
</gene>
<dbReference type="InterPro" id="IPR022000">
    <property type="entry name" value="Min27-like_integrase_DNA_bind"/>
</dbReference>
<evidence type="ECO:0000313" key="6">
    <source>
        <dbReference type="Proteomes" id="UP000264980"/>
    </source>
</evidence>
<dbReference type="Pfam" id="PF12167">
    <property type="entry name" value="Arm-DNA-bind_2"/>
    <property type="match status" value="1"/>
</dbReference>
<organism evidence="5 6">
    <name type="scientific">Erwinia tracheiphila</name>
    <dbReference type="NCBI Taxonomy" id="65700"/>
    <lineage>
        <taxon>Bacteria</taxon>
        <taxon>Pseudomonadati</taxon>
        <taxon>Pseudomonadota</taxon>
        <taxon>Gammaproteobacteria</taxon>
        <taxon>Enterobacterales</taxon>
        <taxon>Erwiniaceae</taxon>
        <taxon>Erwinia</taxon>
    </lineage>
</organism>
<dbReference type="InterPro" id="IPR013762">
    <property type="entry name" value="Integrase-like_cat_sf"/>
</dbReference>
<keyword evidence="3" id="KW-0233">DNA recombination</keyword>
<sequence length="427" mass="48419">MAKYPTGVAPNKNHLRIWFMYQGKRMWEALGVPDTPKNRKMAGELRDNIVYRIKTGNFDYRSQFPDSPAFKNELAYSAQATIREVADIWLKLKKPELANSTYTVTARRLRTTIEKIGESVNIRSVRQQDLLSLRVELLTGSYFVGRKRDIEKKGRTAATVNTCMGDICAVMKFAQANGYIDLNPMENISPLKKVSKKPDPILRDEFPRLIGACKSRQVANLWALAIMTGLRHGELCALAWEDIDLTAKTITVTRNLTSQGLFTPPKTEAGNNRIVSLVDAAVSILRDQLTLTRMLSQSRFEFHTREYGQTFHDEKTFVFNPSVNATNRRCGSHYAVDSIGQTWDAAIRKAGLRHRKAYQSRHTYACWSLSAGANPNFVASQMGHADAQMVYRIYGTWMAENNTQQLTLMNAKLNEFVLHACYDKEAM</sequence>
<dbReference type="RefSeq" id="WP_233481568.1">
    <property type="nucleotide sequence ID" value="NZ_CP013970.1"/>
</dbReference>
<dbReference type="InterPro" id="IPR011010">
    <property type="entry name" value="DNA_brk_join_enz"/>
</dbReference>
<evidence type="ECO:0000259" key="4">
    <source>
        <dbReference type="PROSITE" id="PS51898"/>
    </source>
</evidence>
<dbReference type="EMBL" id="CP013970">
    <property type="protein sequence ID" value="AXF76105.1"/>
    <property type="molecule type" value="Genomic_DNA"/>
</dbReference>
<dbReference type="Gene3D" id="1.10.443.10">
    <property type="entry name" value="Intergrase catalytic core"/>
    <property type="match status" value="1"/>
</dbReference>
<dbReference type="PROSITE" id="PS51898">
    <property type="entry name" value="TYR_RECOMBINASE"/>
    <property type="match status" value="1"/>
</dbReference>
<dbReference type="PANTHER" id="PTHR30349:SF36">
    <property type="entry name" value="PROPHAGE INTEGRASE INTR-RELATED"/>
    <property type="match status" value="1"/>
</dbReference>
<dbReference type="GO" id="GO:0015074">
    <property type="term" value="P:DNA integration"/>
    <property type="evidence" value="ECO:0007669"/>
    <property type="project" value="UniProtKB-KW"/>
</dbReference>
<dbReference type="CDD" id="cd01189">
    <property type="entry name" value="INT_ICEBs1_C_like"/>
    <property type="match status" value="1"/>
</dbReference>
<proteinExistence type="predicted"/>
<dbReference type="GO" id="GO:0006310">
    <property type="term" value="P:DNA recombination"/>
    <property type="evidence" value="ECO:0007669"/>
    <property type="project" value="UniProtKB-KW"/>
</dbReference>
<reference evidence="6" key="1">
    <citation type="submission" date="2016-01" db="EMBL/GenBank/DDBJ databases">
        <authorList>
            <person name="Shapiro L."/>
        </authorList>
    </citation>
    <scope>NUCLEOTIDE SEQUENCE [LARGE SCALE GENOMIC DNA]</scope>
    <source>
        <strain evidence="6">MDcuke</strain>
    </source>
</reference>
<keyword evidence="2" id="KW-0238">DNA-binding</keyword>
<dbReference type="SUPFAM" id="SSF56349">
    <property type="entry name" value="DNA breaking-rejoining enzymes"/>
    <property type="match status" value="1"/>
</dbReference>
<evidence type="ECO:0000256" key="3">
    <source>
        <dbReference type="ARBA" id="ARBA00023172"/>
    </source>
</evidence>
<dbReference type="GO" id="GO:0003677">
    <property type="term" value="F:DNA binding"/>
    <property type="evidence" value="ECO:0007669"/>
    <property type="project" value="UniProtKB-KW"/>
</dbReference>
<dbReference type="PANTHER" id="PTHR30349">
    <property type="entry name" value="PHAGE INTEGRASE-RELATED"/>
    <property type="match status" value="1"/>
</dbReference>
<dbReference type="Gene3D" id="1.10.150.130">
    <property type="match status" value="1"/>
</dbReference>